<protein>
    <submittedName>
        <fullName evidence="3">Uncharacterized protein</fullName>
    </submittedName>
</protein>
<feature type="region of interest" description="Disordered" evidence="1">
    <location>
        <begin position="22"/>
        <end position="89"/>
    </location>
</feature>
<dbReference type="Proteomes" id="UP000553459">
    <property type="component" value="Unassembled WGS sequence"/>
</dbReference>
<evidence type="ECO:0000256" key="2">
    <source>
        <dbReference type="SAM" id="SignalP"/>
    </source>
</evidence>
<feature type="chain" id="PRO_5032283222" evidence="2">
    <location>
        <begin position="23"/>
        <end position="89"/>
    </location>
</feature>
<dbReference type="AlphaFoldDB" id="A0A845PVG2"/>
<gene>
    <name evidence="3" type="ORF">GNY06_03380</name>
</gene>
<evidence type="ECO:0000313" key="4">
    <source>
        <dbReference type="Proteomes" id="UP000553459"/>
    </source>
</evidence>
<evidence type="ECO:0000256" key="1">
    <source>
        <dbReference type="SAM" id="MobiDB-lite"/>
    </source>
</evidence>
<feature type="compositionally biased region" description="Polar residues" evidence="1">
    <location>
        <begin position="22"/>
        <end position="34"/>
    </location>
</feature>
<organism evidence="3 4">
    <name type="scientific">Elizabethkingia argenteiflava</name>
    <dbReference type="NCBI Taxonomy" id="2681556"/>
    <lineage>
        <taxon>Bacteria</taxon>
        <taxon>Pseudomonadati</taxon>
        <taxon>Bacteroidota</taxon>
        <taxon>Flavobacteriia</taxon>
        <taxon>Flavobacteriales</taxon>
        <taxon>Weeksellaceae</taxon>
        <taxon>Elizabethkingia</taxon>
    </lineage>
</organism>
<dbReference type="RefSeq" id="WP_166518809.1">
    <property type="nucleotide sequence ID" value="NZ_JAAABJ010000322.1"/>
</dbReference>
<name>A0A845PVG2_9FLAO</name>
<evidence type="ECO:0000313" key="3">
    <source>
        <dbReference type="EMBL" id="NAW50467.1"/>
    </source>
</evidence>
<keyword evidence="2" id="KW-0732">Signal</keyword>
<keyword evidence="4" id="KW-1185">Reference proteome</keyword>
<reference evidence="3 4" key="1">
    <citation type="submission" date="2019-11" db="EMBL/GenBank/DDBJ databases">
        <title>Characterization of Elizabethkingia argenteiflava sp. nov., isolated from inner surface of Soybean Pods.</title>
        <authorList>
            <person name="Mo S."/>
        </authorList>
    </citation>
    <scope>NUCLEOTIDE SEQUENCE [LARGE SCALE GENOMIC DNA]</scope>
    <source>
        <strain evidence="3 4">YB22</strain>
    </source>
</reference>
<dbReference type="EMBL" id="JAAABJ010000322">
    <property type="protein sequence ID" value="NAW50467.1"/>
    <property type="molecule type" value="Genomic_DNA"/>
</dbReference>
<feature type="compositionally biased region" description="Basic and acidic residues" evidence="1">
    <location>
        <begin position="77"/>
        <end position="89"/>
    </location>
</feature>
<proteinExistence type="predicted"/>
<feature type="signal peptide" evidence="2">
    <location>
        <begin position="1"/>
        <end position="22"/>
    </location>
</feature>
<comment type="caution">
    <text evidence="3">The sequence shown here is derived from an EMBL/GenBank/DDBJ whole genome shotgun (WGS) entry which is preliminary data.</text>
</comment>
<sequence length="89" mass="9562">MKKLFFSALLLAVGTGASFAQATKQDSTKANSETLVPVSPNVNVDEGSKSHLEANSEVVSPRVKKEDEQSVTQDPKAGARDEKTEKEVE</sequence>
<accession>A0A845PVG2</accession>